<dbReference type="PANTHER" id="PTHR43669">
    <property type="entry name" value="5-KETO-D-GLUCONATE 5-REDUCTASE"/>
    <property type="match status" value="1"/>
</dbReference>
<organism evidence="3 4">
    <name type="scientific">Hirsutella minnesotensis 3608</name>
    <dbReference type="NCBI Taxonomy" id="1043627"/>
    <lineage>
        <taxon>Eukaryota</taxon>
        <taxon>Fungi</taxon>
        <taxon>Dikarya</taxon>
        <taxon>Ascomycota</taxon>
        <taxon>Pezizomycotina</taxon>
        <taxon>Sordariomycetes</taxon>
        <taxon>Hypocreomycetidae</taxon>
        <taxon>Hypocreales</taxon>
        <taxon>Ophiocordycipitaceae</taxon>
        <taxon>Hirsutella</taxon>
    </lineage>
</organism>
<dbReference type="InterPro" id="IPR036291">
    <property type="entry name" value="NAD(P)-bd_dom_sf"/>
</dbReference>
<evidence type="ECO:0000256" key="2">
    <source>
        <dbReference type="ARBA" id="ARBA00023002"/>
    </source>
</evidence>
<evidence type="ECO:0000313" key="4">
    <source>
        <dbReference type="Proteomes" id="UP000054481"/>
    </source>
</evidence>
<keyword evidence="2" id="KW-0560">Oxidoreductase</keyword>
<accession>A0A0F7ZK94</accession>
<comment type="similarity">
    <text evidence="1">Belongs to the short-chain dehydrogenases/reductases (SDR) family.</text>
</comment>
<dbReference type="Proteomes" id="UP000054481">
    <property type="component" value="Unassembled WGS sequence"/>
</dbReference>
<dbReference type="EMBL" id="KQ030520">
    <property type="protein sequence ID" value="KJZ75071.1"/>
    <property type="molecule type" value="Genomic_DNA"/>
</dbReference>
<evidence type="ECO:0000256" key="1">
    <source>
        <dbReference type="ARBA" id="ARBA00006484"/>
    </source>
</evidence>
<keyword evidence="4" id="KW-1185">Reference proteome</keyword>
<name>A0A0F7ZK94_9HYPO</name>
<dbReference type="OrthoDB" id="5336600at2759"/>
<sequence length="235" mass="26079">MSDTKSDYSLIVVGSGPGIGVHVASLFASRRFAKVALIARDAKRLADDRAAVEAAAPIARVKTYEADITDLHRLRDVMDQIDRELGTVECIFFNAARVRPSKLLEAGEDEMLYDYQITCTSLHVVAKWAMPQLIQLADKDRDAKPSLLITSSLLPQQPEPDYFVLSMVKAAQRNMTQSLAKKFGPQGVHIALVVVGGFVDPSEKKLNPKNIAEQTWSLFDQPRDAHKFEVEILDD</sequence>
<dbReference type="AlphaFoldDB" id="A0A0F7ZK94"/>
<evidence type="ECO:0000313" key="3">
    <source>
        <dbReference type="EMBL" id="KJZ75071.1"/>
    </source>
</evidence>
<evidence type="ECO:0008006" key="5">
    <source>
        <dbReference type="Google" id="ProtNLM"/>
    </source>
</evidence>
<dbReference type="GO" id="GO:0016491">
    <property type="term" value="F:oxidoreductase activity"/>
    <property type="evidence" value="ECO:0007669"/>
    <property type="project" value="UniProtKB-KW"/>
</dbReference>
<reference evidence="3 4" key="1">
    <citation type="journal article" date="2014" name="Genome Biol. Evol.">
        <title>Comparative genomics and transcriptomics analyses reveal divergent lifestyle features of nematode endoparasitic fungus Hirsutella minnesotensis.</title>
        <authorList>
            <person name="Lai Y."/>
            <person name="Liu K."/>
            <person name="Zhang X."/>
            <person name="Zhang X."/>
            <person name="Li K."/>
            <person name="Wang N."/>
            <person name="Shu C."/>
            <person name="Wu Y."/>
            <person name="Wang C."/>
            <person name="Bushley K.E."/>
            <person name="Xiang M."/>
            <person name="Liu X."/>
        </authorList>
    </citation>
    <scope>NUCLEOTIDE SEQUENCE [LARGE SCALE GENOMIC DNA]</scope>
    <source>
        <strain evidence="3 4">3608</strain>
    </source>
</reference>
<dbReference type="Pfam" id="PF13561">
    <property type="entry name" value="adh_short_C2"/>
    <property type="match status" value="1"/>
</dbReference>
<dbReference type="SUPFAM" id="SSF51735">
    <property type="entry name" value="NAD(P)-binding Rossmann-fold domains"/>
    <property type="match status" value="1"/>
</dbReference>
<proteinExistence type="inferred from homology"/>
<dbReference type="Gene3D" id="3.40.50.720">
    <property type="entry name" value="NAD(P)-binding Rossmann-like Domain"/>
    <property type="match status" value="1"/>
</dbReference>
<protein>
    <recommendedName>
        <fullName evidence="5">Ketoreductase (KR) domain-containing protein</fullName>
    </recommendedName>
</protein>
<dbReference type="InterPro" id="IPR002347">
    <property type="entry name" value="SDR_fam"/>
</dbReference>
<gene>
    <name evidence="3" type="ORF">HIM_05557</name>
</gene>
<dbReference type="PANTHER" id="PTHR43669:SF3">
    <property type="entry name" value="ALCOHOL DEHYDROGENASE, PUTATIVE (AFU_ORTHOLOGUE AFUA_3G03445)-RELATED"/>
    <property type="match status" value="1"/>
</dbReference>